<dbReference type="HOGENOM" id="CLU_027158_0_0_10"/>
<evidence type="ECO:0000256" key="4">
    <source>
        <dbReference type="PIRSR" id="PIRSR610905-2"/>
    </source>
</evidence>
<feature type="binding site" evidence="4">
    <location>
        <position position="258"/>
    </location>
    <ligand>
        <name>substrate</name>
    </ligand>
</feature>
<feature type="active site" description="Nucleophile" evidence="3">
    <location>
        <position position="128"/>
    </location>
</feature>
<evidence type="ECO:0000256" key="1">
    <source>
        <dbReference type="ARBA" id="ARBA00022801"/>
    </source>
</evidence>
<dbReference type="InterPro" id="IPR010905">
    <property type="entry name" value="Glyco_hydro_88"/>
</dbReference>
<dbReference type="GO" id="GO:0000272">
    <property type="term" value="P:polysaccharide catabolic process"/>
    <property type="evidence" value="ECO:0007669"/>
    <property type="project" value="TreeGrafter"/>
</dbReference>
<evidence type="ECO:0000313" key="5">
    <source>
        <dbReference type="EMBL" id="AGA76771.1"/>
    </source>
</evidence>
<reference evidence="6" key="1">
    <citation type="submission" date="2012-02" db="EMBL/GenBank/DDBJ databases">
        <title>The complete genome of Echinicola vietnamensis DSM 17526.</title>
        <authorList>
            <person name="Lucas S."/>
            <person name="Copeland A."/>
            <person name="Lapidus A."/>
            <person name="Glavina del Rio T."/>
            <person name="Dalin E."/>
            <person name="Tice H."/>
            <person name="Bruce D."/>
            <person name="Goodwin L."/>
            <person name="Pitluck S."/>
            <person name="Peters L."/>
            <person name="Ovchinnikova G."/>
            <person name="Teshima H."/>
            <person name="Kyrpides N."/>
            <person name="Mavromatis K."/>
            <person name="Ivanova N."/>
            <person name="Brettin T."/>
            <person name="Detter J.C."/>
            <person name="Han C."/>
            <person name="Larimer F."/>
            <person name="Land M."/>
            <person name="Hauser L."/>
            <person name="Markowitz V."/>
            <person name="Cheng J.-F."/>
            <person name="Hugenholtz P."/>
            <person name="Woyke T."/>
            <person name="Wu D."/>
            <person name="Brambilla E."/>
            <person name="Klenk H.-P."/>
            <person name="Eisen J.A."/>
        </authorList>
    </citation>
    <scope>NUCLEOTIDE SEQUENCE [LARGE SCALE GENOMIC DNA]</scope>
    <source>
        <strain evidence="6">DSM 17526 / LMG 23754 / KMM 6221</strain>
    </source>
</reference>
<dbReference type="KEGG" id="evi:Echvi_0487"/>
<protein>
    <submittedName>
        <fullName evidence="5">Thioredoxin domain protein</fullName>
    </submittedName>
</protein>
<dbReference type="PANTHER" id="PTHR36845">
    <property type="entry name" value="HYDROLASE, PUTATIVE (AFU_ORTHOLOGUE AFUA_7G05090)-RELATED"/>
    <property type="match status" value="1"/>
</dbReference>
<dbReference type="SUPFAM" id="SSF48208">
    <property type="entry name" value="Six-hairpin glycosidases"/>
    <property type="match status" value="1"/>
</dbReference>
<comment type="similarity">
    <text evidence="2">Belongs to the glycosyl hydrolase 88 family.</text>
</comment>
<keyword evidence="6" id="KW-1185">Reference proteome</keyword>
<evidence type="ECO:0000256" key="3">
    <source>
        <dbReference type="PIRSR" id="PIRSR610905-1"/>
    </source>
</evidence>
<feature type="binding site" evidence="4">
    <location>
        <position position="262"/>
    </location>
    <ligand>
        <name>substrate</name>
    </ligand>
</feature>
<dbReference type="Proteomes" id="UP000010796">
    <property type="component" value="Chromosome"/>
</dbReference>
<feature type="active site" description="Proton donor" evidence="3">
    <location>
        <position position="186"/>
    </location>
</feature>
<evidence type="ECO:0000313" key="6">
    <source>
        <dbReference type="Proteomes" id="UP000010796"/>
    </source>
</evidence>
<keyword evidence="1" id="KW-0378">Hydrolase</keyword>
<dbReference type="PATRIC" id="fig|926556.3.peg.487"/>
<dbReference type="InterPro" id="IPR012341">
    <property type="entry name" value="6hp_glycosidase-like_sf"/>
</dbReference>
<sequence length="404" mass="45708">MKKRWYFLALMAGLMATGCGNGKAENEEAKTAAPAENGLAKQISSTLDRAAEQYKYMMTRLPEGEFPKTYHPDTDTFEGSGSGWWCSGFYPGTLLYLDEYHPDETLHNEAMRSLELLKKEQHNTSTHDLGFMMYCSFGNAFRMDPEPEYKEVLIQSAKSLSTRFSEKVGAIKSWDSRKGDFLVIIDNMMNLELLFWATAATGDSTYYDIAIKHADTTIANHFREDNSSYHVINYHPETGEVQRKRTAQGYADESAWARGQAWGLYGYTVMYRVTKDQKYLDQAVAIAEFVLNHPNLPEDKIPYWDFDAPNIPNELRDSSAGAIMASALLELSQYVDAEKGKSYYEDAATMLKTLTTDEYIAEKGTNGGFLLKHGVGHIPENSEVDVPLTYGDYYLVEAMLRYLD</sequence>
<evidence type="ECO:0000256" key="2">
    <source>
        <dbReference type="ARBA" id="ARBA00038358"/>
    </source>
</evidence>
<dbReference type="GO" id="GO:0052757">
    <property type="term" value="F:chondroitin hydrolase activity"/>
    <property type="evidence" value="ECO:0007669"/>
    <property type="project" value="TreeGrafter"/>
</dbReference>
<dbReference type="STRING" id="926556.Echvi_0487"/>
<organism evidence="5 6">
    <name type="scientific">Echinicola vietnamensis (strain DSM 17526 / LMG 23754 / KMM 6221)</name>
    <dbReference type="NCBI Taxonomy" id="926556"/>
    <lineage>
        <taxon>Bacteria</taxon>
        <taxon>Pseudomonadati</taxon>
        <taxon>Bacteroidota</taxon>
        <taxon>Cytophagia</taxon>
        <taxon>Cytophagales</taxon>
        <taxon>Cyclobacteriaceae</taxon>
        <taxon>Echinicola</taxon>
    </lineage>
</organism>
<dbReference type="InterPro" id="IPR008928">
    <property type="entry name" value="6-hairpin_glycosidase_sf"/>
</dbReference>
<feature type="binding site" evidence="4">
    <location>
        <position position="128"/>
    </location>
    <ligand>
        <name>substrate</name>
    </ligand>
</feature>
<dbReference type="AlphaFoldDB" id="L0FVH9"/>
<dbReference type="PANTHER" id="PTHR36845:SF1">
    <property type="entry name" value="HYDROLASE, PUTATIVE (AFU_ORTHOLOGUE AFUA_7G05090)-RELATED"/>
    <property type="match status" value="1"/>
</dbReference>
<dbReference type="EMBL" id="CP003346">
    <property type="protein sequence ID" value="AGA76771.1"/>
    <property type="molecule type" value="Genomic_DNA"/>
</dbReference>
<name>L0FVH9_ECHVK</name>
<dbReference type="Pfam" id="PF07470">
    <property type="entry name" value="Glyco_hydro_88"/>
    <property type="match status" value="1"/>
</dbReference>
<proteinExistence type="inferred from homology"/>
<feature type="binding site" evidence="4">
    <location>
        <position position="246"/>
    </location>
    <ligand>
        <name>substrate</name>
    </ligand>
</feature>
<dbReference type="PROSITE" id="PS51257">
    <property type="entry name" value="PROKAR_LIPOPROTEIN"/>
    <property type="match status" value="1"/>
</dbReference>
<dbReference type="RefSeq" id="WP_015264338.1">
    <property type="nucleotide sequence ID" value="NC_019904.1"/>
</dbReference>
<accession>L0FVH9</accession>
<dbReference type="Gene3D" id="1.50.10.10">
    <property type="match status" value="1"/>
</dbReference>
<feature type="binding site" evidence="4">
    <location>
        <position position="186"/>
    </location>
    <ligand>
        <name>substrate</name>
    </ligand>
</feature>
<dbReference type="InterPro" id="IPR052369">
    <property type="entry name" value="UG_Glycosaminoglycan_Hydrolase"/>
</dbReference>
<gene>
    <name evidence="5" type="ordered locus">Echvi_0487</name>
</gene>
<dbReference type="eggNOG" id="COG1331">
    <property type="taxonomic scope" value="Bacteria"/>
</dbReference>